<protein>
    <recommendedName>
        <fullName evidence="1">BioF2-like acetyltransferase domain-containing protein</fullName>
    </recommendedName>
</protein>
<dbReference type="Gene3D" id="3.40.630.30">
    <property type="match status" value="1"/>
</dbReference>
<evidence type="ECO:0000313" key="3">
    <source>
        <dbReference type="Proteomes" id="UP000318741"/>
    </source>
</evidence>
<dbReference type="SUPFAM" id="SSF55729">
    <property type="entry name" value="Acyl-CoA N-acyltransferases (Nat)"/>
    <property type="match status" value="1"/>
</dbReference>
<dbReference type="AlphaFoldDB" id="A0A517PEF7"/>
<dbReference type="Pfam" id="PF13480">
    <property type="entry name" value="Acetyltransf_6"/>
    <property type="match status" value="1"/>
</dbReference>
<accession>A0A517PEF7</accession>
<sequence length="384" mass="41603">MIDVVPATGPAPTEMHSALAAGPVVVRRVAELNPAEAAAWDAAVDAAAVPTPYLSRQFAELVDRCRGGVRVALLHRPGDRPGIDAPTGFFPFQTDGRGIGRPVGGGMNDFHGLLAPDDLPVDLPALMAACDLRVWNFDHLLPHPSLADCVERWDRSPYLDLSGGYETYYQARRAAGSRKVKQIARLDRKFDRECGPITFEPHVTDVAVLDELIRWKRAQYAATGVFDMFTLGWPRGLLIELLTANSPRLTGRFSVLYRDGEPVAGDLGMRCGAVLHSWYCAYDDAHAAYGPGHICTLRTAEAAEADGVTRLELGKGPEEYKQSLASDAVAVGEGAIDVRTLAPLARTWRRAYRGAKETVANGPAAEPLRRAVRRVKRLAAAGGF</sequence>
<dbReference type="EMBL" id="CP036265">
    <property type="protein sequence ID" value="QDT17756.1"/>
    <property type="molecule type" value="Genomic_DNA"/>
</dbReference>
<reference evidence="2 3" key="1">
    <citation type="submission" date="2019-02" db="EMBL/GenBank/DDBJ databases">
        <title>Deep-cultivation of Planctomycetes and their phenomic and genomic characterization uncovers novel biology.</title>
        <authorList>
            <person name="Wiegand S."/>
            <person name="Jogler M."/>
            <person name="Boedeker C."/>
            <person name="Pinto D."/>
            <person name="Vollmers J."/>
            <person name="Rivas-Marin E."/>
            <person name="Kohn T."/>
            <person name="Peeters S.H."/>
            <person name="Heuer A."/>
            <person name="Rast P."/>
            <person name="Oberbeckmann S."/>
            <person name="Bunk B."/>
            <person name="Jeske O."/>
            <person name="Meyerdierks A."/>
            <person name="Storesund J.E."/>
            <person name="Kallscheuer N."/>
            <person name="Luecker S."/>
            <person name="Lage O.M."/>
            <person name="Pohl T."/>
            <person name="Merkel B.J."/>
            <person name="Hornburger P."/>
            <person name="Mueller R.-W."/>
            <person name="Bruemmer F."/>
            <person name="Labrenz M."/>
            <person name="Spormann A.M."/>
            <person name="Op den Camp H."/>
            <person name="Overmann J."/>
            <person name="Amann R."/>
            <person name="Jetten M.S.M."/>
            <person name="Mascher T."/>
            <person name="Medema M.H."/>
            <person name="Devos D.P."/>
            <person name="Kaster A.-K."/>
            <person name="Ovreas L."/>
            <person name="Rohde M."/>
            <person name="Galperin M.Y."/>
            <person name="Jogler C."/>
        </authorList>
    </citation>
    <scope>NUCLEOTIDE SEQUENCE [LARGE SCALE GENOMIC DNA]</scope>
    <source>
        <strain evidence="2 3">CA12</strain>
    </source>
</reference>
<dbReference type="Proteomes" id="UP000318741">
    <property type="component" value="Chromosome"/>
</dbReference>
<dbReference type="InterPro" id="IPR038740">
    <property type="entry name" value="BioF2-like_GNAT_dom"/>
</dbReference>
<feature type="domain" description="BioF2-like acetyltransferase" evidence="1">
    <location>
        <begin position="178"/>
        <end position="322"/>
    </location>
</feature>
<keyword evidence="3" id="KW-1185">Reference proteome</keyword>
<gene>
    <name evidence="2" type="ORF">CA12_38880</name>
</gene>
<evidence type="ECO:0000259" key="1">
    <source>
        <dbReference type="Pfam" id="PF13480"/>
    </source>
</evidence>
<proteinExistence type="predicted"/>
<dbReference type="KEGG" id="acaf:CA12_38880"/>
<organism evidence="2 3">
    <name type="scientific">Alienimonas californiensis</name>
    <dbReference type="NCBI Taxonomy" id="2527989"/>
    <lineage>
        <taxon>Bacteria</taxon>
        <taxon>Pseudomonadati</taxon>
        <taxon>Planctomycetota</taxon>
        <taxon>Planctomycetia</taxon>
        <taxon>Planctomycetales</taxon>
        <taxon>Planctomycetaceae</taxon>
        <taxon>Alienimonas</taxon>
    </lineage>
</organism>
<dbReference type="InterPro" id="IPR016181">
    <property type="entry name" value="Acyl_CoA_acyltransferase"/>
</dbReference>
<name>A0A517PEF7_9PLAN</name>
<evidence type="ECO:0000313" key="2">
    <source>
        <dbReference type="EMBL" id="QDT17756.1"/>
    </source>
</evidence>